<dbReference type="PROSITE" id="PS50887">
    <property type="entry name" value="GGDEF"/>
    <property type="match status" value="1"/>
</dbReference>
<organism evidence="5 6">
    <name type="scientific">Pseudoduganella namucuonensis</name>
    <dbReference type="NCBI Taxonomy" id="1035707"/>
    <lineage>
        <taxon>Bacteria</taxon>
        <taxon>Pseudomonadati</taxon>
        <taxon>Pseudomonadota</taxon>
        <taxon>Betaproteobacteria</taxon>
        <taxon>Burkholderiales</taxon>
        <taxon>Oxalobacteraceae</taxon>
        <taxon>Telluria group</taxon>
        <taxon>Pseudoduganella</taxon>
    </lineage>
</organism>
<dbReference type="SUPFAM" id="SSF158472">
    <property type="entry name" value="HAMP domain-like"/>
    <property type="match status" value="1"/>
</dbReference>
<dbReference type="Gene3D" id="3.20.20.450">
    <property type="entry name" value="EAL domain"/>
    <property type="match status" value="1"/>
</dbReference>
<dbReference type="SMART" id="SM00052">
    <property type="entry name" value="EAL"/>
    <property type="match status" value="1"/>
</dbReference>
<dbReference type="EMBL" id="FPBO01000005">
    <property type="protein sequence ID" value="SFU57861.1"/>
    <property type="molecule type" value="Genomic_DNA"/>
</dbReference>
<dbReference type="PANTHER" id="PTHR44757:SF2">
    <property type="entry name" value="BIOFILM ARCHITECTURE MAINTENANCE PROTEIN MBAA"/>
    <property type="match status" value="1"/>
</dbReference>
<feature type="domain" description="EAL" evidence="2">
    <location>
        <begin position="639"/>
        <end position="893"/>
    </location>
</feature>
<dbReference type="NCBIfam" id="TIGR00254">
    <property type="entry name" value="GGDEF"/>
    <property type="match status" value="1"/>
</dbReference>
<dbReference type="SUPFAM" id="SSF141868">
    <property type="entry name" value="EAL domain-like"/>
    <property type="match status" value="1"/>
</dbReference>
<sequence length="900" mass="97325">MRIHFDRLSLRAKLALGFGAITCLICLGSIAVTGGGGQGASAVERYFESDARVADLGADSVAAMERARRYEKEFLLHARAAGREETAAAAAAQVAAQLETVRRHMASIRQLGGDPRNAETARAIETSTRLFEHSFMRVAHLHRRLASLSAGSPERRKALAEMQGSSNDYQTAADDIDAGLQQMRAHSGQALEHARTAARGAGAWPVWALAAAWGLSMLLALFLARLVMRGVKGVVDEGVRFAGRLAARDWSARVSVPRGRDEFAALATALNDMAGEMQGAHERELKRTAELERANRGLRVLFRCNEALVRASSEPQLLDAICRHLVEEGGYSFAWVGLPCQDELGTIRPAATAGDAALRGKLRFHCGSDTGQRGLAGNAIVREQQVLARAQYGMPAELGYTCGLALPLLHRGEALGALTLYSNDAAAFDGADIKLLRDLADDLAHGVAAMRDTVRRRLAEQAQDHQSRHDAVTCLPNRALFNERLQQATVHAARAGRRVAVLVLGLDRYREVRNRLGQEAGNALLKHVAGAMQSTLRGCDTVARLQGDEFAVVVSGLAATEDAMVVAAKLLAAAQKPLVVAEGVVSTTASVGISVHMCDGADPASLLCCANAAMVSAQAMGGNRMRYYAPEMNERASQLLALEADLRRGIENREMCVYYQPRAVLATGEIASAEALLRWRHPVRGMMAPAEFLPLAESSGLIVPLGVWVLREVCRQQRAWIDAGRAPAVVAVKLSPRQFREEGLATEIRQALSDYRLEPGRIELEITEATVMDKLDDAIARLRALQDIGVRLSLDDFGVGHSSLSRLRDLPVDSLKLDQSFVRNLTTDPADAAICQSIIDMAHHLHLTVIAEGVETQADAEHLRRAGCDEMQGHYLAHPQPAKEFARMLDRRGAPAVLCS</sequence>
<protein>
    <submittedName>
        <fullName evidence="5">Diguanylate cyclase (GGDEF) domain-containing protein</fullName>
    </submittedName>
</protein>
<evidence type="ECO:0000256" key="1">
    <source>
        <dbReference type="SAM" id="Phobius"/>
    </source>
</evidence>
<evidence type="ECO:0000259" key="3">
    <source>
        <dbReference type="PROSITE" id="PS50885"/>
    </source>
</evidence>
<dbReference type="InterPro" id="IPR003660">
    <property type="entry name" value="HAMP_dom"/>
</dbReference>
<dbReference type="Pfam" id="PF13185">
    <property type="entry name" value="GAF_2"/>
    <property type="match status" value="1"/>
</dbReference>
<dbReference type="PROSITE" id="PS50885">
    <property type="entry name" value="HAMP"/>
    <property type="match status" value="1"/>
</dbReference>
<feature type="domain" description="HAMP" evidence="3">
    <location>
        <begin position="242"/>
        <end position="282"/>
    </location>
</feature>
<dbReference type="GO" id="GO:0007165">
    <property type="term" value="P:signal transduction"/>
    <property type="evidence" value="ECO:0007669"/>
    <property type="project" value="InterPro"/>
</dbReference>
<accession>A0A1I7HAV5</accession>
<evidence type="ECO:0000259" key="2">
    <source>
        <dbReference type="PROSITE" id="PS50883"/>
    </source>
</evidence>
<dbReference type="InterPro" id="IPR043128">
    <property type="entry name" value="Rev_trsase/Diguanyl_cyclase"/>
</dbReference>
<gene>
    <name evidence="5" type="ORF">SAMN05216552_1005122</name>
</gene>
<reference evidence="6" key="1">
    <citation type="submission" date="2016-10" db="EMBL/GenBank/DDBJ databases">
        <authorList>
            <person name="Varghese N."/>
            <person name="Submissions S."/>
        </authorList>
    </citation>
    <scope>NUCLEOTIDE SEQUENCE [LARGE SCALE GENOMIC DNA]</scope>
    <source>
        <strain evidence="6">CGMCC 1.11014</strain>
    </source>
</reference>
<dbReference type="SUPFAM" id="SSF55781">
    <property type="entry name" value="GAF domain-like"/>
    <property type="match status" value="1"/>
</dbReference>
<dbReference type="InterPro" id="IPR052155">
    <property type="entry name" value="Biofilm_reg_signaling"/>
</dbReference>
<keyword evidence="1" id="KW-0812">Transmembrane</keyword>
<feature type="domain" description="GGDEF" evidence="4">
    <location>
        <begin position="497"/>
        <end position="630"/>
    </location>
</feature>
<dbReference type="InterPro" id="IPR001633">
    <property type="entry name" value="EAL_dom"/>
</dbReference>
<dbReference type="SMART" id="SM00267">
    <property type="entry name" value="GGDEF"/>
    <property type="match status" value="1"/>
</dbReference>
<evidence type="ECO:0000259" key="4">
    <source>
        <dbReference type="PROSITE" id="PS50887"/>
    </source>
</evidence>
<dbReference type="Pfam" id="PF00990">
    <property type="entry name" value="GGDEF"/>
    <property type="match status" value="1"/>
</dbReference>
<dbReference type="OrthoDB" id="9813903at2"/>
<evidence type="ECO:0000313" key="5">
    <source>
        <dbReference type="EMBL" id="SFU57861.1"/>
    </source>
</evidence>
<dbReference type="InterPro" id="IPR029016">
    <property type="entry name" value="GAF-like_dom_sf"/>
</dbReference>
<keyword evidence="6" id="KW-1185">Reference proteome</keyword>
<dbReference type="CDD" id="cd01949">
    <property type="entry name" value="GGDEF"/>
    <property type="match status" value="1"/>
</dbReference>
<dbReference type="Pfam" id="PF00563">
    <property type="entry name" value="EAL"/>
    <property type="match status" value="1"/>
</dbReference>
<dbReference type="InterPro" id="IPR003018">
    <property type="entry name" value="GAF"/>
</dbReference>
<dbReference type="InterPro" id="IPR029787">
    <property type="entry name" value="Nucleotide_cyclase"/>
</dbReference>
<dbReference type="CDD" id="cd06225">
    <property type="entry name" value="HAMP"/>
    <property type="match status" value="1"/>
</dbReference>
<dbReference type="SMART" id="SM00304">
    <property type="entry name" value="HAMP"/>
    <property type="match status" value="1"/>
</dbReference>
<proteinExistence type="predicted"/>
<dbReference type="SUPFAM" id="SSF55073">
    <property type="entry name" value="Nucleotide cyclase"/>
    <property type="match status" value="1"/>
</dbReference>
<name>A0A1I7HAV5_9BURK</name>
<dbReference type="AlphaFoldDB" id="A0A1I7HAV5"/>
<dbReference type="Gene3D" id="6.10.340.10">
    <property type="match status" value="1"/>
</dbReference>
<dbReference type="InterPro" id="IPR035919">
    <property type="entry name" value="EAL_sf"/>
</dbReference>
<dbReference type="STRING" id="1035707.SAMN05216552_1005122"/>
<evidence type="ECO:0000313" key="6">
    <source>
        <dbReference type="Proteomes" id="UP000199391"/>
    </source>
</evidence>
<dbReference type="GO" id="GO:0016020">
    <property type="term" value="C:membrane"/>
    <property type="evidence" value="ECO:0007669"/>
    <property type="project" value="InterPro"/>
</dbReference>
<dbReference type="PANTHER" id="PTHR44757">
    <property type="entry name" value="DIGUANYLATE CYCLASE DGCP"/>
    <property type="match status" value="1"/>
</dbReference>
<dbReference type="CDD" id="cd01948">
    <property type="entry name" value="EAL"/>
    <property type="match status" value="1"/>
</dbReference>
<dbReference type="Gene3D" id="3.30.450.40">
    <property type="match status" value="1"/>
</dbReference>
<dbReference type="RefSeq" id="WP_093554906.1">
    <property type="nucleotide sequence ID" value="NZ_FPBO01000005.1"/>
</dbReference>
<dbReference type="Gene3D" id="3.30.70.270">
    <property type="match status" value="1"/>
</dbReference>
<dbReference type="InterPro" id="IPR000160">
    <property type="entry name" value="GGDEF_dom"/>
</dbReference>
<keyword evidence="1" id="KW-1133">Transmembrane helix</keyword>
<dbReference type="PROSITE" id="PS50883">
    <property type="entry name" value="EAL"/>
    <property type="match status" value="1"/>
</dbReference>
<dbReference type="Proteomes" id="UP000199391">
    <property type="component" value="Unassembled WGS sequence"/>
</dbReference>
<feature type="transmembrane region" description="Helical" evidence="1">
    <location>
        <begin position="204"/>
        <end position="224"/>
    </location>
</feature>
<keyword evidence="1" id="KW-0472">Membrane</keyword>